<proteinExistence type="predicted"/>
<keyword evidence="2" id="KW-0472">Membrane</keyword>
<feature type="compositionally biased region" description="Basic and acidic residues" evidence="1">
    <location>
        <begin position="80"/>
        <end position="92"/>
    </location>
</feature>
<feature type="transmembrane region" description="Helical" evidence="2">
    <location>
        <begin position="672"/>
        <end position="693"/>
    </location>
</feature>
<reference evidence="3 4" key="1">
    <citation type="journal article" date="2023" name="G3 (Bethesda)">
        <title>A chromosome-length genome assembly and annotation of blackberry (Rubus argutus, cv. 'Hillquist').</title>
        <authorList>
            <person name="Bruna T."/>
            <person name="Aryal R."/>
            <person name="Dudchenko O."/>
            <person name="Sargent D.J."/>
            <person name="Mead D."/>
            <person name="Buti M."/>
            <person name="Cavallini A."/>
            <person name="Hytonen T."/>
            <person name="Andres J."/>
            <person name="Pham M."/>
            <person name="Weisz D."/>
            <person name="Mascagni F."/>
            <person name="Usai G."/>
            <person name="Natali L."/>
            <person name="Bassil N."/>
            <person name="Fernandez G.E."/>
            <person name="Lomsadze A."/>
            <person name="Armour M."/>
            <person name="Olukolu B."/>
            <person name="Poorten T."/>
            <person name="Britton C."/>
            <person name="Davik J."/>
            <person name="Ashrafi H."/>
            <person name="Aiden E.L."/>
            <person name="Borodovsky M."/>
            <person name="Worthington M."/>
        </authorList>
    </citation>
    <scope>NUCLEOTIDE SEQUENCE [LARGE SCALE GENOMIC DNA]</scope>
    <source>
        <strain evidence="3">PI 553951</strain>
    </source>
</reference>
<protein>
    <recommendedName>
        <fullName evidence="5">SEA domain-containing protein</fullName>
    </recommendedName>
</protein>
<keyword evidence="4" id="KW-1185">Reference proteome</keyword>
<keyword evidence="2" id="KW-1133">Transmembrane helix</keyword>
<feature type="compositionally biased region" description="Low complexity" evidence="1">
    <location>
        <begin position="48"/>
        <end position="64"/>
    </location>
</feature>
<feature type="compositionally biased region" description="Low complexity" evidence="1">
    <location>
        <begin position="1"/>
        <end position="21"/>
    </location>
</feature>
<evidence type="ECO:0000256" key="1">
    <source>
        <dbReference type="SAM" id="MobiDB-lite"/>
    </source>
</evidence>
<name>A0AAW1XZ72_RUBAR</name>
<feature type="region of interest" description="Disordered" evidence="1">
    <location>
        <begin position="158"/>
        <end position="196"/>
    </location>
</feature>
<feature type="region of interest" description="Disordered" evidence="1">
    <location>
        <begin position="279"/>
        <end position="339"/>
    </location>
</feature>
<feature type="compositionally biased region" description="Polar residues" evidence="1">
    <location>
        <begin position="773"/>
        <end position="787"/>
    </location>
</feature>
<feature type="region of interest" description="Disordered" evidence="1">
    <location>
        <begin position="229"/>
        <end position="254"/>
    </location>
</feature>
<evidence type="ECO:0000313" key="4">
    <source>
        <dbReference type="Proteomes" id="UP001457282"/>
    </source>
</evidence>
<evidence type="ECO:0000256" key="2">
    <source>
        <dbReference type="SAM" id="Phobius"/>
    </source>
</evidence>
<dbReference type="AlphaFoldDB" id="A0AAW1XZ72"/>
<comment type="caution">
    <text evidence="3">The sequence shown here is derived from an EMBL/GenBank/DDBJ whole genome shotgun (WGS) entry which is preliminary data.</text>
</comment>
<evidence type="ECO:0008006" key="5">
    <source>
        <dbReference type="Google" id="ProtNLM"/>
    </source>
</evidence>
<feature type="region of interest" description="Disordered" evidence="1">
    <location>
        <begin position="749"/>
        <end position="787"/>
    </location>
</feature>
<keyword evidence="2" id="KW-0812">Transmembrane</keyword>
<dbReference type="EMBL" id="JBEDUW010000002">
    <property type="protein sequence ID" value="KAK9941751.1"/>
    <property type="molecule type" value="Genomic_DNA"/>
</dbReference>
<accession>A0AAW1XZ72</accession>
<evidence type="ECO:0000313" key="3">
    <source>
        <dbReference type="EMBL" id="KAK9941751.1"/>
    </source>
</evidence>
<dbReference type="Proteomes" id="UP001457282">
    <property type="component" value="Unassembled WGS sequence"/>
</dbReference>
<gene>
    <name evidence="3" type="ORF">M0R45_007446</name>
</gene>
<feature type="compositionally biased region" description="Basic and acidic residues" evidence="1">
    <location>
        <begin position="313"/>
        <end position="328"/>
    </location>
</feature>
<dbReference type="PANTHER" id="PTHR34775">
    <property type="entry name" value="TRANSMEMBRANE PROTEIN"/>
    <property type="match status" value="1"/>
</dbReference>
<feature type="compositionally biased region" description="Low complexity" evidence="1">
    <location>
        <begin position="279"/>
        <end position="288"/>
    </location>
</feature>
<feature type="region of interest" description="Disordered" evidence="1">
    <location>
        <begin position="1"/>
        <end position="92"/>
    </location>
</feature>
<dbReference type="PANTHER" id="PTHR34775:SF4">
    <property type="entry name" value="TRANSMEMBRANE PROTEIN"/>
    <property type="match status" value="1"/>
</dbReference>
<organism evidence="3 4">
    <name type="scientific">Rubus argutus</name>
    <name type="common">Southern blackberry</name>
    <dbReference type="NCBI Taxonomy" id="59490"/>
    <lineage>
        <taxon>Eukaryota</taxon>
        <taxon>Viridiplantae</taxon>
        <taxon>Streptophyta</taxon>
        <taxon>Embryophyta</taxon>
        <taxon>Tracheophyta</taxon>
        <taxon>Spermatophyta</taxon>
        <taxon>Magnoliopsida</taxon>
        <taxon>eudicotyledons</taxon>
        <taxon>Gunneridae</taxon>
        <taxon>Pentapetalae</taxon>
        <taxon>rosids</taxon>
        <taxon>fabids</taxon>
        <taxon>Rosales</taxon>
        <taxon>Rosaceae</taxon>
        <taxon>Rosoideae</taxon>
        <taxon>Rosoideae incertae sedis</taxon>
        <taxon>Rubus</taxon>
    </lineage>
</organism>
<sequence>MAMPSNKSSSSSSPIATRPSPNSRNSEIANPVRRSFTGNPFSKPSIVANARSINPNSPANSPSENPRRSSMGRETVVTFRDLEDKENGKDSTWKQIRIRSPVGSKGAKNFMSPTISAASKITASPRKKILAERNEPVRTSSVSIADFKCVSFAPTLEDSEHKEVVSTTPLRSKPPKPLIDVDSMEPLSSKNECPESICENASEEPDCVNLDPSFKISPPASCPVSGRVIAPLDADPSAPPYDPKTNYLSPRPQFLHYRPNPRVEYYLSKDSEGKRLEESFISESFSDTETTEETQSDYSQKEVEDVTSSAEGVKQERQEEKKEDEVHVSEPTPINPSNTYMSKEEAVEVQESSKPRFLWRSKFTGLLMVLSVALFSFLAINSPLTDGFVLKDMSFLKEYDQSGMAELARASFHELARNVQVLSAHSVSFISEFISNIRGANNVGPLQYYNLTLMDDARGDEYSVFDQCNKEMEEMGEFDVFGHIMGSVFDIEASEEKGLPEIGVAEYEEPIDQVAEVPHIVRLEVEDQPEIEAADTVGEQVENIEALEESRSPVIGATENLVELHADPEFGKMAESNNMEEVSQANNGEVLQATQAITVENIVAEHESFEPRSTVSMEEKTLTSRADEVQIPEVEEIQADSEMSTVAEANSLVSSEVLNLTAKGADSMVSTVSVLGIAILVFALVGFTAFNYIKKRKNSAPNPASAFVQPLVTKKLAASPIVPDSTEHTYCPSEMSSFQTSSLYRTKGLEASDEAESQEKRARKNNRRESVASIDSSMGSPSYGSFTTYERIPIKKGYGEAEVVTPVRRSSRIIRKQVTSPY</sequence>